<dbReference type="OrthoDB" id="5857104at2759"/>
<name>A0A9Q0GR81_9MAGN</name>
<dbReference type="Proteomes" id="UP001141806">
    <property type="component" value="Unassembled WGS sequence"/>
</dbReference>
<reference evidence="1" key="1">
    <citation type="journal article" date="2023" name="Plant J.">
        <title>The genome of the king protea, Protea cynaroides.</title>
        <authorList>
            <person name="Chang J."/>
            <person name="Duong T.A."/>
            <person name="Schoeman C."/>
            <person name="Ma X."/>
            <person name="Roodt D."/>
            <person name="Barker N."/>
            <person name="Li Z."/>
            <person name="Van de Peer Y."/>
            <person name="Mizrachi E."/>
        </authorList>
    </citation>
    <scope>NUCLEOTIDE SEQUENCE</scope>
    <source>
        <tissue evidence="1">Young leaves</tissue>
    </source>
</reference>
<organism evidence="1 2">
    <name type="scientific">Protea cynaroides</name>
    <dbReference type="NCBI Taxonomy" id="273540"/>
    <lineage>
        <taxon>Eukaryota</taxon>
        <taxon>Viridiplantae</taxon>
        <taxon>Streptophyta</taxon>
        <taxon>Embryophyta</taxon>
        <taxon>Tracheophyta</taxon>
        <taxon>Spermatophyta</taxon>
        <taxon>Magnoliopsida</taxon>
        <taxon>Proteales</taxon>
        <taxon>Proteaceae</taxon>
        <taxon>Protea</taxon>
    </lineage>
</organism>
<dbReference type="EMBL" id="JAMYWD010000012">
    <property type="protein sequence ID" value="KAJ4951188.1"/>
    <property type="molecule type" value="Genomic_DNA"/>
</dbReference>
<proteinExistence type="predicted"/>
<gene>
    <name evidence="1" type="ORF">NE237_028020</name>
</gene>
<evidence type="ECO:0000313" key="2">
    <source>
        <dbReference type="Proteomes" id="UP001141806"/>
    </source>
</evidence>
<accession>A0A9Q0GR81</accession>
<sequence>MLAEFSKRKDGDRNKRMEALKNNDVDRYCEFLLEQQTSILDHTAQTYAIISSFLCQTEEYLFKLGGKIAATKNQQEAEDAAPASSCCTSSGEEVMIRNWFPEMNAPKDGSSVNEYYNLAHAVIERITKQPSMLCVGTLTDYQLADEMGHGTTVQVMALIAFFMAF</sequence>
<dbReference type="AlphaFoldDB" id="A0A9Q0GR81"/>
<evidence type="ECO:0000313" key="1">
    <source>
        <dbReference type="EMBL" id="KAJ4951188.1"/>
    </source>
</evidence>
<protein>
    <submittedName>
        <fullName evidence="1">Uncharacterized protein</fullName>
    </submittedName>
</protein>
<keyword evidence="2" id="KW-1185">Reference proteome</keyword>
<comment type="caution">
    <text evidence="1">The sequence shown here is derived from an EMBL/GenBank/DDBJ whole genome shotgun (WGS) entry which is preliminary data.</text>
</comment>